<dbReference type="Proteomes" id="UP000820818">
    <property type="component" value="Unassembled WGS sequence"/>
</dbReference>
<protein>
    <submittedName>
        <fullName evidence="2">Hypoxanthine phosphoribosyltransferase 1</fullName>
    </submittedName>
</protein>
<gene>
    <name evidence="2" type="ORF">GHT06_007221</name>
</gene>
<dbReference type="Pfam" id="PF00156">
    <property type="entry name" value="Pribosyltran"/>
    <property type="match status" value="1"/>
</dbReference>
<dbReference type="CDD" id="cd06223">
    <property type="entry name" value="PRTases_typeI"/>
    <property type="match status" value="1"/>
</dbReference>
<keyword evidence="2" id="KW-0328">Glycosyltransferase</keyword>
<dbReference type="AlphaFoldDB" id="A0AAD5KF69"/>
<dbReference type="Gene3D" id="3.40.50.2020">
    <property type="match status" value="1"/>
</dbReference>
<dbReference type="SUPFAM" id="SSF53271">
    <property type="entry name" value="PRTase-like"/>
    <property type="match status" value="1"/>
</dbReference>
<dbReference type="NCBIfam" id="NF003549">
    <property type="entry name" value="PRK05205.1-5"/>
    <property type="match status" value="1"/>
</dbReference>
<dbReference type="PANTHER" id="PTHR11608">
    <property type="entry name" value="BIFUNCTIONAL PROTEIN PYRR"/>
    <property type="match status" value="1"/>
</dbReference>
<comment type="caution">
    <text evidence="2">The sequence shown here is derived from an EMBL/GenBank/DDBJ whole genome shotgun (WGS) entry which is preliminary data.</text>
</comment>
<evidence type="ECO:0000259" key="1">
    <source>
        <dbReference type="Pfam" id="PF00156"/>
    </source>
</evidence>
<evidence type="ECO:0000313" key="3">
    <source>
        <dbReference type="Proteomes" id="UP000820818"/>
    </source>
</evidence>
<evidence type="ECO:0000313" key="2">
    <source>
        <dbReference type="EMBL" id="KAI9549862.1"/>
    </source>
</evidence>
<dbReference type="EMBL" id="WJBH02000236">
    <property type="protein sequence ID" value="KAI9549862.1"/>
    <property type="molecule type" value="Genomic_DNA"/>
</dbReference>
<dbReference type="PANTHER" id="PTHR11608:SF0">
    <property type="entry name" value="BIFUNCTIONAL PROTEIN PYRR"/>
    <property type="match status" value="1"/>
</dbReference>
<keyword evidence="2" id="KW-0808">Transferase</keyword>
<sequence length="183" mass="21019">MQSARVLSEKEKFDLTIERLCYHLIEDYDDFQNTCIVGIQTGGVQLATRILEKLKSILRGGDIPFGKLDITFYRDDFRTSKKPLAANINDMPFVIENQKVILVDDVSYTGRSVQAAMTALNHYGRPQSVKLLVLVDRRFNREIPVRPDYIGISVDALDDAYVRVEWQEHEGEDRILIESKIKV</sequence>
<dbReference type="InterPro" id="IPR029057">
    <property type="entry name" value="PRTase-like"/>
</dbReference>
<dbReference type="InterPro" id="IPR000836">
    <property type="entry name" value="PRTase_dom"/>
</dbReference>
<dbReference type="GO" id="GO:0016757">
    <property type="term" value="F:glycosyltransferase activity"/>
    <property type="evidence" value="ECO:0007669"/>
    <property type="project" value="UniProtKB-KW"/>
</dbReference>
<reference evidence="2" key="1">
    <citation type="submission" date="2022-05" db="EMBL/GenBank/DDBJ databases">
        <title>A multi-omics perspective on studying reproductive biology in Daphnia sinensis.</title>
        <authorList>
            <person name="Jia J."/>
        </authorList>
    </citation>
    <scope>NUCLEOTIDE SEQUENCE</scope>
    <source>
        <strain evidence="2">WSL</strain>
    </source>
</reference>
<proteinExistence type="predicted"/>
<keyword evidence="3" id="KW-1185">Reference proteome</keyword>
<name>A0AAD5KF69_9CRUS</name>
<organism evidence="2 3">
    <name type="scientific">Daphnia sinensis</name>
    <dbReference type="NCBI Taxonomy" id="1820382"/>
    <lineage>
        <taxon>Eukaryota</taxon>
        <taxon>Metazoa</taxon>
        <taxon>Ecdysozoa</taxon>
        <taxon>Arthropoda</taxon>
        <taxon>Crustacea</taxon>
        <taxon>Branchiopoda</taxon>
        <taxon>Diplostraca</taxon>
        <taxon>Cladocera</taxon>
        <taxon>Anomopoda</taxon>
        <taxon>Daphniidae</taxon>
        <taxon>Daphnia</taxon>
        <taxon>Daphnia similis group</taxon>
    </lineage>
</organism>
<feature type="domain" description="Phosphoribosyltransferase" evidence="1">
    <location>
        <begin position="13"/>
        <end position="159"/>
    </location>
</feature>
<dbReference type="InterPro" id="IPR050137">
    <property type="entry name" value="PyrR_bifunctional"/>
</dbReference>
<accession>A0AAD5KF69</accession>